<feature type="domain" description="Gingipain" evidence="2">
    <location>
        <begin position="30"/>
        <end position="406"/>
    </location>
</feature>
<dbReference type="PROSITE" id="PS00430">
    <property type="entry name" value="TONB_DEPENDENT_REC_1"/>
    <property type="match status" value="1"/>
</dbReference>
<evidence type="ECO:0000256" key="1">
    <source>
        <dbReference type="ARBA" id="ARBA00022729"/>
    </source>
</evidence>
<dbReference type="InterPro" id="IPR010916">
    <property type="entry name" value="TonB_box_CS"/>
</dbReference>
<dbReference type="EMBL" id="SJPW01000001">
    <property type="protein sequence ID" value="TWU60755.1"/>
    <property type="molecule type" value="Genomic_DNA"/>
</dbReference>
<name>A0A5C6FIX4_9BACT</name>
<proteinExistence type="predicted"/>
<comment type="caution">
    <text evidence="3">The sequence shown here is derived from an EMBL/GenBank/DDBJ whole genome shotgun (WGS) entry which is preliminary data.</text>
</comment>
<dbReference type="AlphaFoldDB" id="A0A5C6FIX4"/>
<dbReference type="InterPro" id="IPR029031">
    <property type="entry name" value="Gingipain_N_sf"/>
</dbReference>
<dbReference type="Gene3D" id="3.40.50.1460">
    <property type="match status" value="1"/>
</dbReference>
<dbReference type="RefSeq" id="WP_186775345.1">
    <property type="nucleotide sequence ID" value="NZ_SJPW01000001.1"/>
</dbReference>
<dbReference type="Proteomes" id="UP000318288">
    <property type="component" value="Unassembled WGS sequence"/>
</dbReference>
<sequence length="510" mass="54802">MTTSRILFGLAHLILFQTWMLGSARAVDTIVVCAESFQPDLQPWLEHRRGEGMTISVVASSSDVHQVRRSIREAADDSTRYVVLVGDAPVIGSPCDPAKCIPINYWPTTVTAKWGSTPTLSSDLSYGDFDDDGVPEAVVGRMPVDTPVELQQAIKRIIAYEASDDFGDWRNEVQLVCGMGGFGMMADAAIESVTRSVITGVLPMATRTNVAYASEGHPFCPVRQPFTESVLANYRSGARFWVYAGHGQVTELDRFPQTEDGIPVLDPTSAARLDCRAAASPIAVLLACYTGAMDAPDDSIAESMWLAKGGPIAVIAGSRVTMPYGNTTAAMGLIDGVFDQRLPRLGDAWLSTLGDMHRETEPDPANSRMMIDALATMISPAGTVLSDERREHMLLYNLIGDPTLTMHHPQTIKLNVPASHQAGDNVVVGWSSPVSGEVKIRIDRPLGAATKGDANDTTVASIQTQALAGKQMIMAFKLPLDTIGPLIVRVSVAGEYSWAAGATQTIMRAP</sequence>
<keyword evidence="4" id="KW-1185">Reference proteome</keyword>
<dbReference type="Pfam" id="PF01364">
    <property type="entry name" value="Peptidase_C25"/>
    <property type="match status" value="1"/>
</dbReference>
<accession>A0A5C6FIX4</accession>
<evidence type="ECO:0000313" key="4">
    <source>
        <dbReference type="Proteomes" id="UP000318288"/>
    </source>
</evidence>
<evidence type="ECO:0000313" key="3">
    <source>
        <dbReference type="EMBL" id="TWU60755.1"/>
    </source>
</evidence>
<gene>
    <name evidence="3" type="ORF">Poly51_10360</name>
</gene>
<dbReference type="GO" id="GO:0008234">
    <property type="term" value="F:cysteine-type peptidase activity"/>
    <property type="evidence" value="ECO:0007669"/>
    <property type="project" value="InterPro"/>
</dbReference>
<dbReference type="InterPro" id="IPR001769">
    <property type="entry name" value="Gingipain"/>
</dbReference>
<protein>
    <submittedName>
        <fullName evidence="3">Peptidase family C25</fullName>
    </submittedName>
</protein>
<evidence type="ECO:0000259" key="2">
    <source>
        <dbReference type="Pfam" id="PF01364"/>
    </source>
</evidence>
<dbReference type="GO" id="GO:0006508">
    <property type="term" value="P:proteolysis"/>
    <property type="evidence" value="ECO:0007669"/>
    <property type="project" value="InterPro"/>
</dbReference>
<dbReference type="Gene3D" id="3.40.50.10390">
    <property type="entry name" value="Gingipain r, domain 1"/>
    <property type="match status" value="1"/>
</dbReference>
<reference evidence="3 4" key="1">
    <citation type="submission" date="2019-02" db="EMBL/GenBank/DDBJ databases">
        <title>Deep-cultivation of Planctomycetes and their phenomic and genomic characterization uncovers novel biology.</title>
        <authorList>
            <person name="Wiegand S."/>
            <person name="Jogler M."/>
            <person name="Boedeker C."/>
            <person name="Pinto D."/>
            <person name="Vollmers J."/>
            <person name="Rivas-Marin E."/>
            <person name="Kohn T."/>
            <person name="Peeters S.H."/>
            <person name="Heuer A."/>
            <person name="Rast P."/>
            <person name="Oberbeckmann S."/>
            <person name="Bunk B."/>
            <person name="Jeske O."/>
            <person name="Meyerdierks A."/>
            <person name="Storesund J.E."/>
            <person name="Kallscheuer N."/>
            <person name="Luecker S."/>
            <person name="Lage O.M."/>
            <person name="Pohl T."/>
            <person name="Merkel B.J."/>
            <person name="Hornburger P."/>
            <person name="Mueller R.-W."/>
            <person name="Bruemmer F."/>
            <person name="Labrenz M."/>
            <person name="Spormann A.M."/>
            <person name="Op Den Camp H."/>
            <person name="Overmann J."/>
            <person name="Amann R."/>
            <person name="Jetten M.S.M."/>
            <person name="Mascher T."/>
            <person name="Medema M.H."/>
            <person name="Devos D.P."/>
            <person name="Kaster A.-K."/>
            <person name="Ovreas L."/>
            <person name="Rohde M."/>
            <person name="Galperin M.Y."/>
            <person name="Jogler C."/>
        </authorList>
    </citation>
    <scope>NUCLEOTIDE SEQUENCE [LARGE SCALE GENOMIC DNA]</scope>
    <source>
        <strain evidence="3 4">Poly51</strain>
    </source>
</reference>
<dbReference type="InterPro" id="IPR029030">
    <property type="entry name" value="Caspase-like_dom_sf"/>
</dbReference>
<dbReference type="SUPFAM" id="SSF52129">
    <property type="entry name" value="Caspase-like"/>
    <property type="match status" value="1"/>
</dbReference>
<organism evidence="3 4">
    <name type="scientific">Rubripirellula tenax</name>
    <dbReference type="NCBI Taxonomy" id="2528015"/>
    <lineage>
        <taxon>Bacteria</taxon>
        <taxon>Pseudomonadati</taxon>
        <taxon>Planctomycetota</taxon>
        <taxon>Planctomycetia</taxon>
        <taxon>Pirellulales</taxon>
        <taxon>Pirellulaceae</taxon>
        <taxon>Rubripirellula</taxon>
    </lineage>
</organism>
<keyword evidence="1" id="KW-0732">Signal</keyword>